<feature type="transmembrane region" description="Helical" evidence="1">
    <location>
        <begin position="37"/>
        <end position="59"/>
    </location>
</feature>
<feature type="transmembrane region" description="Helical" evidence="1">
    <location>
        <begin position="115"/>
        <end position="137"/>
    </location>
</feature>
<dbReference type="EMBL" id="CP031376">
    <property type="protein sequence ID" value="AXK51480.1"/>
    <property type="molecule type" value="Genomic_DNA"/>
</dbReference>
<dbReference type="AlphaFoldDB" id="A0A345Z4F1"/>
<evidence type="ECO:0008006" key="4">
    <source>
        <dbReference type="Google" id="ProtNLM"/>
    </source>
</evidence>
<reference evidence="2 3" key="1">
    <citation type="submission" date="2018-07" db="EMBL/GenBank/DDBJ databases">
        <title>Complete genome sequence of Spiroplasma alleghenense PLHS-1 (ATCC 51752).</title>
        <authorList>
            <person name="Chou L."/>
            <person name="Lee T.-Y."/>
            <person name="Tsai Y.-M."/>
            <person name="Kuo C.-H."/>
        </authorList>
    </citation>
    <scope>NUCLEOTIDE SEQUENCE [LARGE SCALE GENOMIC DNA]</scope>
    <source>
        <strain evidence="2 3">PLHS-1</strain>
    </source>
</reference>
<accession>A0A345Z4F1</accession>
<feature type="transmembrane region" description="Helical" evidence="1">
    <location>
        <begin position="12"/>
        <end position="32"/>
    </location>
</feature>
<organism evidence="2 3">
    <name type="scientific">Spiroplasma alleghenense</name>
    <dbReference type="NCBI Taxonomy" id="216931"/>
    <lineage>
        <taxon>Bacteria</taxon>
        <taxon>Bacillati</taxon>
        <taxon>Mycoplasmatota</taxon>
        <taxon>Mollicutes</taxon>
        <taxon>Entomoplasmatales</taxon>
        <taxon>Spiroplasmataceae</taxon>
        <taxon>Spiroplasma</taxon>
    </lineage>
</organism>
<dbReference type="RefSeq" id="WP_115558376.1">
    <property type="nucleotide sequence ID" value="NZ_CP031376.1"/>
</dbReference>
<feature type="transmembrane region" description="Helical" evidence="1">
    <location>
        <begin position="143"/>
        <end position="163"/>
    </location>
</feature>
<keyword evidence="1" id="KW-0812">Transmembrane</keyword>
<dbReference type="OrthoDB" id="10011563at2"/>
<dbReference type="KEGG" id="salx:SALLE_v1c08100"/>
<evidence type="ECO:0000313" key="2">
    <source>
        <dbReference type="EMBL" id="AXK51480.1"/>
    </source>
</evidence>
<evidence type="ECO:0000313" key="3">
    <source>
        <dbReference type="Proteomes" id="UP000254792"/>
    </source>
</evidence>
<sequence length="187" mass="20888">MKLTKSLNWIQIFLKSLITILLVIFLLIEALLIKNELIFEISLTVGAVIVLSFIIESAVEFPINRYSSALASIPIALAFWPLIKPKPKNKIKEQTQKNPLEPSVTEKISANRLKISYLIASLTLRALLYLLLIIVLINCKVEIYWVVVFIASLTVSVAIDGILSSRFINILVKNSKSIANRSAVLEA</sequence>
<name>A0A345Z4F1_9MOLU</name>
<feature type="transmembrane region" description="Helical" evidence="1">
    <location>
        <begin position="65"/>
        <end position="83"/>
    </location>
</feature>
<protein>
    <recommendedName>
        <fullName evidence="4">Transmembrane protein</fullName>
    </recommendedName>
</protein>
<proteinExistence type="predicted"/>
<keyword evidence="1" id="KW-1133">Transmembrane helix</keyword>
<evidence type="ECO:0000256" key="1">
    <source>
        <dbReference type="SAM" id="Phobius"/>
    </source>
</evidence>
<keyword evidence="3" id="KW-1185">Reference proteome</keyword>
<keyword evidence="1" id="KW-0472">Membrane</keyword>
<gene>
    <name evidence="2" type="ORF">SALLE_v1c08100</name>
</gene>
<dbReference type="Proteomes" id="UP000254792">
    <property type="component" value="Chromosome"/>
</dbReference>